<feature type="transmembrane region" description="Helical" evidence="3">
    <location>
        <begin position="93"/>
        <end position="112"/>
    </location>
</feature>
<name>A0A815UU77_9BILA</name>
<dbReference type="AlphaFoldDB" id="A0A815UU77"/>
<evidence type="ECO:0000313" key="5">
    <source>
        <dbReference type="Proteomes" id="UP000663845"/>
    </source>
</evidence>
<evidence type="ECO:0000256" key="3">
    <source>
        <dbReference type="SAM" id="Phobius"/>
    </source>
</evidence>
<dbReference type="InterPro" id="IPR001611">
    <property type="entry name" value="Leu-rich_rpt"/>
</dbReference>
<evidence type="ECO:0000256" key="2">
    <source>
        <dbReference type="SAM" id="MobiDB-lite"/>
    </source>
</evidence>
<dbReference type="SMART" id="SM00368">
    <property type="entry name" value="LRR_RI"/>
    <property type="match status" value="3"/>
</dbReference>
<sequence>MAALLQKNFDKVKNRINPYLHNNRISPLLDLAENKIHVERSIIALGLSGIFAIYLIFGCGNDFICNFIGILYPIYASLSAIHTPEVRGGKKLLIYWIFYSSLICIEYLGHSLFHSLRIYWLVKCIFLIWMMKSGSIIIGQRFITNVDLTDDVQDGEEQQEEVPVEEEQEEVPVEEEQEEVPVEADQEVPVEEEQEEFQFEPEQEEAQVQEYIEPPREKVDVEALITANGNSSTLDLTMKGLNADEAKTLMELLQNNKTLTSIDLGGVNFDAIGAKHFGDALQKNKTLNTLRLFNAGIGVEGVKYFADALRNNTALTTLDLGRCQMGDEGARHLADALQHNTVNILIYL</sequence>
<dbReference type="SUPFAM" id="SSF52047">
    <property type="entry name" value="RNI-like"/>
    <property type="match status" value="1"/>
</dbReference>
<dbReference type="PANTHER" id="PTHR24111">
    <property type="entry name" value="LEUCINE-RICH REPEAT-CONTAINING PROTEIN 34"/>
    <property type="match status" value="1"/>
</dbReference>
<keyword evidence="3" id="KW-1133">Transmembrane helix</keyword>
<feature type="transmembrane region" description="Helical" evidence="3">
    <location>
        <begin position="63"/>
        <end position="81"/>
    </location>
</feature>
<evidence type="ECO:0000313" key="4">
    <source>
        <dbReference type="EMBL" id="CAF1521836.1"/>
    </source>
</evidence>
<keyword evidence="3" id="KW-0812">Transmembrane</keyword>
<comment type="caution">
    <text evidence="4">The sequence shown here is derived from an EMBL/GenBank/DDBJ whole genome shotgun (WGS) entry which is preliminary data.</text>
</comment>
<proteinExistence type="predicted"/>
<accession>A0A815UU77</accession>
<dbReference type="PANTHER" id="PTHR24111:SF0">
    <property type="entry name" value="LEUCINE-RICH REPEAT-CONTAINING PROTEIN"/>
    <property type="match status" value="1"/>
</dbReference>
<keyword evidence="3" id="KW-0472">Membrane</keyword>
<dbReference type="InterPro" id="IPR032675">
    <property type="entry name" value="LRR_dom_sf"/>
</dbReference>
<protein>
    <submittedName>
        <fullName evidence="4">Uncharacterized protein</fullName>
    </submittedName>
</protein>
<reference evidence="4" key="1">
    <citation type="submission" date="2021-02" db="EMBL/GenBank/DDBJ databases">
        <authorList>
            <person name="Nowell W R."/>
        </authorList>
    </citation>
    <scope>NUCLEOTIDE SEQUENCE</scope>
</reference>
<gene>
    <name evidence="4" type="ORF">JYZ213_LOCUS44619</name>
</gene>
<dbReference type="EMBL" id="CAJNOG010002938">
    <property type="protein sequence ID" value="CAF1521836.1"/>
    <property type="molecule type" value="Genomic_DNA"/>
</dbReference>
<feature type="transmembrane region" description="Helical" evidence="3">
    <location>
        <begin position="118"/>
        <end position="138"/>
    </location>
</feature>
<dbReference type="Pfam" id="PF13516">
    <property type="entry name" value="LRR_6"/>
    <property type="match status" value="2"/>
</dbReference>
<feature type="transmembrane region" description="Helical" evidence="3">
    <location>
        <begin position="41"/>
        <end position="57"/>
    </location>
</feature>
<dbReference type="Pfam" id="PF03134">
    <property type="entry name" value="TB2_DP1_HVA22"/>
    <property type="match status" value="1"/>
</dbReference>
<dbReference type="InterPro" id="IPR004345">
    <property type="entry name" value="TB2_DP1_HVA22"/>
</dbReference>
<dbReference type="Gene3D" id="3.80.10.10">
    <property type="entry name" value="Ribonuclease Inhibitor"/>
    <property type="match status" value="2"/>
</dbReference>
<dbReference type="Proteomes" id="UP000663845">
    <property type="component" value="Unassembled WGS sequence"/>
</dbReference>
<keyword evidence="1" id="KW-0677">Repeat</keyword>
<organism evidence="4 5">
    <name type="scientific">Adineta steineri</name>
    <dbReference type="NCBI Taxonomy" id="433720"/>
    <lineage>
        <taxon>Eukaryota</taxon>
        <taxon>Metazoa</taxon>
        <taxon>Spiralia</taxon>
        <taxon>Gnathifera</taxon>
        <taxon>Rotifera</taxon>
        <taxon>Eurotatoria</taxon>
        <taxon>Bdelloidea</taxon>
        <taxon>Adinetida</taxon>
        <taxon>Adinetidae</taxon>
        <taxon>Adineta</taxon>
    </lineage>
</organism>
<evidence type="ECO:0000256" key="1">
    <source>
        <dbReference type="ARBA" id="ARBA00022737"/>
    </source>
</evidence>
<feature type="region of interest" description="Disordered" evidence="2">
    <location>
        <begin position="153"/>
        <end position="189"/>
    </location>
</feature>
<dbReference type="InterPro" id="IPR052201">
    <property type="entry name" value="LRR-containing_regulator"/>
</dbReference>